<feature type="transmembrane region" description="Helical" evidence="6">
    <location>
        <begin position="381"/>
        <end position="400"/>
    </location>
</feature>
<evidence type="ECO:0000256" key="3">
    <source>
        <dbReference type="ARBA" id="ARBA00022692"/>
    </source>
</evidence>
<dbReference type="InterPro" id="IPR045069">
    <property type="entry name" value="MATE_euk"/>
</dbReference>
<dbReference type="AlphaFoldDB" id="A0A5N4D1L2"/>
<feature type="transmembrane region" description="Helical" evidence="6">
    <location>
        <begin position="63"/>
        <end position="84"/>
    </location>
</feature>
<feature type="transmembrane region" description="Helical" evidence="6">
    <location>
        <begin position="458"/>
        <end position="482"/>
    </location>
</feature>
<feature type="transmembrane region" description="Helical" evidence="6">
    <location>
        <begin position="810"/>
        <end position="829"/>
    </location>
</feature>
<dbReference type="GO" id="GO:1990961">
    <property type="term" value="P:xenobiotic detoxification by transmembrane export across the plasma membrane"/>
    <property type="evidence" value="ECO:0007669"/>
    <property type="project" value="InterPro"/>
</dbReference>
<evidence type="ECO:0000313" key="7">
    <source>
        <dbReference type="EMBL" id="KAB1264990.1"/>
    </source>
</evidence>
<protein>
    <recommendedName>
        <fullName evidence="6">Multidrug and toxin extrusion protein</fullName>
    </recommendedName>
</protein>
<feature type="transmembrane region" description="Helical" evidence="6">
    <location>
        <begin position="619"/>
        <end position="638"/>
    </location>
</feature>
<feature type="transmembrane region" description="Helical" evidence="6">
    <location>
        <begin position="658"/>
        <end position="677"/>
    </location>
</feature>
<feature type="transmembrane region" description="Helical" evidence="6">
    <location>
        <begin position="129"/>
        <end position="151"/>
    </location>
</feature>
<feature type="transmembrane region" description="Helical" evidence="6">
    <location>
        <begin position="533"/>
        <end position="566"/>
    </location>
</feature>
<evidence type="ECO:0000256" key="4">
    <source>
        <dbReference type="ARBA" id="ARBA00022989"/>
    </source>
</evidence>
<keyword evidence="3 6" id="KW-0812">Transmembrane</keyword>
<keyword evidence="4 6" id="KW-1133">Transmembrane helix</keyword>
<evidence type="ECO:0000256" key="6">
    <source>
        <dbReference type="RuleBase" id="RU004914"/>
    </source>
</evidence>
<feature type="transmembrane region" description="Helical" evidence="6">
    <location>
        <begin position="730"/>
        <end position="750"/>
    </location>
</feature>
<proteinExistence type="inferred from homology"/>
<feature type="transmembrane region" description="Helical" evidence="6">
    <location>
        <begin position="202"/>
        <end position="222"/>
    </location>
</feature>
<feature type="transmembrane region" description="Helical" evidence="6">
    <location>
        <begin position="341"/>
        <end position="360"/>
    </location>
</feature>
<feature type="transmembrane region" description="Helical" evidence="6">
    <location>
        <begin position="1129"/>
        <end position="1152"/>
    </location>
</feature>
<feature type="transmembrane region" description="Helical" evidence="6">
    <location>
        <begin position="771"/>
        <end position="790"/>
    </location>
</feature>
<feature type="transmembrane region" description="Helical" evidence="6">
    <location>
        <begin position="971"/>
        <end position="993"/>
    </location>
</feature>
<evidence type="ECO:0000256" key="1">
    <source>
        <dbReference type="ARBA" id="ARBA00004141"/>
    </source>
</evidence>
<feature type="transmembrane region" description="Helical" evidence="6">
    <location>
        <begin position="90"/>
        <end position="117"/>
    </location>
</feature>
<feature type="transmembrane region" description="Helical" evidence="6">
    <location>
        <begin position="850"/>
        <end position="870"/>
    </location>
</feature>
<accession>A0A5N4D1L2</accession>
<evidence type="ECO:0000256" key="2">
    <source>
        <dbReference type="ARBA" id="ARBA00010199"/>
    </source>
</evidence>
<feature type="transmembrane region" description="Helical" evidence="6">
    <location>
        <begin position="275"/>
        <end position="294"/>
    </location>
</feature>
<dbReference type="PANTHER" id="PTHR11206">
    <property type="entry name" value="MULTIDRUG RESISTANCE PROTEIN"/>
    <property type="match status" value="1"/>
</dbReference>
<dbReference type="EMBL" id="JWIN03000016">
    <property type="protein sequence ID" value="KAB1264990.1"/>
    <property type="molecule type" value="Genomic_DNA"/>
</dbReference>
<sequence length="1156" mass="123277">MGVKTWPLRNCTGTHTGCLRPRCPSGVWPWSAPFQSCRVMRVLFIAARPESEQGLCDKKERQFVAQLMVFLISFVSSVFCGHLGKLELDAVTLAIAVINVTGVSVGFGLSSACDTLISQTFGSPNKKHVGVIVQRGVLVLLLCCLPCWALFLNTQHILLLFRQDPAVSRLTQTYVTIFIPALPATFLYTLQVKYLLNQGIVLPQIVTGVAANLVNALANYLFLYQLHLGVMGSALANMISQFTLALLLFLYILLKKLHQDTWGGWSLECLQDWGAFFSLAVPSMLMLCIEWWAYEVGSFLSGQCGDSRGGLGLAGPVGEQGVSGLSPAGILGMVELGAQSIVYELAVIVYMIPTGFSVAASVRVGNALGAGDIEQAKKSSAVSLLVTEAFAVGLCVLLLSCKELVGYIFTADREIVALVAQVVPIYAVSHLFEGLACTCGGVLRGSGNQKVGAVVNAVGYYVVGLPIGISLMFAAGLGVMGGPENHGGILMRDVEIKEETQLDQQVPPAECLQVRPRTSSPLSGKQLALRRGLLLLGALSILLLGILVRFLAQLMTFLISIVSSIFCGHLGRVELDAVTLAVSVVNITGISVGTGLASACDTLMSQSFGGKNLRRVGIILQRGTLILLLCCLPCWAVFINTESLLLLLRQDPEVSRMAQAYVMILIPALPATFLFQLQARYLQSQTLSCLLGPQGILMPQVVTGVAANVLNVGMNALLLYALDLGVVGSAWANTASQFFLSALLFLYMWWKKVHVDTWGGWTMDCFQEWGLYIRLAVPSMFMLCIEWWTFEIGTFLAGLVSVTELGAQAVIYELASAAYMVPLGLGTAASVRVGNALGAGEAKQARRACVTALLCAGACALVVGALLAALKDVAACVFTSDSGAAASQLSLHPRRQWRRQRWGCGVGGQRAAGCGSGSLTAFSPPRGIVSLVSRVMPIFGPFHLFDALAGTSGGVLRGTGHQKMGACLNAVGYYLLGFPLGVSLMFAAQQGIVDLPSPPMDWKPREGTGLIGLLSSVSGTLCPNRVRLWSGLLVCVFFQALLYLLWIWRINWNSVAEQAQVRAGLKTIKEAAPSAPTGPRVLEKEESAVVILSDVVRPETQATQLAAVEDRGQDAAGTIGEVLSGRQLVVYRGMAVASAVAVLAAGVVVRVLSHRR</sequence>
<evidence type="ECO:0000313" key="8">
    <source>
        <dbReference type="Proteomes" id="UP000299084"/>
    </source>
</evidence>
<dbReference type="Pfam" id="PF01554">
    <property type="entry name" value="MatE"/>
    <property type="match status" value="4"/>
</dbReference>
<organism evidence="7 8">
    <name type="scientific">Camelus dromedarius</name>
    <name type="common">Dromedary</name>
    <name type="synonym">Arabian camel</name>
    <dbReference type="NCBI Taxonomy" id="9838"/>
    <lineage>
        <taxon>Eukaryota</taxon>
        <taxon>Metazoa</taxon>
        <taxon>Chordata</taxon>
        <taxon>Craniata</taxon>
        <taxon>Vertebrata</taxon>
        <taxon>Euteleostomi</taxon>
        <taxon>Mammalia</taxon>
        <taxon>Eutheria</taxon>
        <taxon>Laurasiatheria</taxon>
        <taxon>Artiodactyla</taxon>
        <taxon>Tylopoda</taxon>
        <taxon>Camelidae</taxon>
        <taxon>Camelus</taxon>
    </lineage>
</organism>
<dbReference type="Proteomes" id="UP000299084">
    <property type="component" value="Unassembled WGS sequence"/>
</dbReference>
<comment type="similarity">
    <text evidence="2 6">Belongs to the multi antimicrobial extrusion (MATE) (TC 2.A.66.1) family.</text>
</comment>
<keyword evidence="8" id="KW-1185">Reference proteome</keyword>
<dbReference type="CDD" id="cd13132">
    <property type="entry name" value="MATE_eukaryotic"/>
    <property type="match status" value="2"/>
</dbReference>
<dbReference type="GO" id="GO:0016020">
    <property type="term" value="C:membrane"/>
    <property type="evidence" value="ECO:0007669"/>
    <property type="project" value="UniProtKB-SubCell"/>
</dbReference>
<dbReference type="NCBIfam" id="TIGR00797">
    <property type="entry name" value="matE"/>
    <property type="match status" value="1"/>
</dbReference>
<reference evidence="7 8" key="1">
    <citation type="journal article" date="2019" name="Mol. Ecol. Resour.">
        <title>Improving Illumina assemblies with Hi-C and long reads: an example with the North African dromedary.</title>
        <authorList>
            <person name="Elbers J.P."/>
            <person name="Rogers M.F."/>
            <person name="Perelman P.L."/>
            <person name="Proskuryakova A.A."/>
            <person name="Serdyukova N.A."/>
            <person name="Johnson W.E."/>
            <person name="Horin P."/>
            <person name="Corander J."/>
            <person name="Murphy D."/>
            <person name="Burger P.A."/>
        </authorList>
    </citation>
    <scope>NUCLEOTIDE SEQUENCE [LARGE SCALE GENOMIC DNA]</scope>
    <source>
        <strain evidence="7">Drom800</strain>
        <tissue evidence="7">Blood</tissue>
    </source>
</reference>
<feature type="transmembrane region" description="Helical" evidence="6">
    <location>
        <begin position="234"/>
        <end position="254"/>
    </location>
</feature>
<keyword evidence="5 6" id="KW-0472">Membrane</keyword>
<name>A0A5N4D1L2_CAMDR</name>
<feature type="transmembrane region" description="Helical" evidence="6">
    <location>
        <begin position="1028"/>
        <end position="1048"/>
    </location>
</feature>
<dbReference type="InterPro" id="IPR002528">
    <property type="entry name" value="MATE_fam"/>
</dbReference>
<feature type="transmembrane region" description="Helical" evidence="6">
    <location>
        <begin position="689"/>
        <end position="710"/>
    </location>
</feature>
<gene>
    <name evidence="7" type="ORF">Cadr_000018495</name>
</gene>
<dbReference type="GO" id="GO:0042910">
    <property type="term" value="F:xenobiotic transmembrane transporter activity"/>
    <property type="evidence" value="ECO:0007669"/>
    <property type="project" value="InterPro"/>
</dbReference>
<dbReference type="GO" id="GO:0015297">
    <property type="term" value="F:antiporter activity"/>
    <property type="evidence" value="ECO:0007669"/>
    <property type="project" value="InterPro"/>
</dbReference>
<comment type="caution">
    <text evidence="7">The sequence shown here is derived from an EMBL/GenBank/DDBJ whole genome shotgun (WGS) entry which is preliminary data.</text>
</comment>
<evidence type="ECO:0000256" key="5">
    <source>
        <dbReference type="ARBA" id="ARBA00023136"/>
    </source>
</evidence>
<comment type="subcellular location">
    <subcellularLocation>
        <location evidence="1">Membrane</location>
        <topology evidence="1">Multi-pass membrane protein</topology>
    </subcellularLocation>
</comment>
<feature type="transmembrane region" description="Helical" evidence="6">
    <location>
        <begin position="171"/>
        <end position="190"/>
    </location>
</feature>
<feature type="transmembrane region" description="Helical" evidence="6">
    <location>
        <begin position="578"/>
        <end position="599"/>
    </location>
</feature>